<evidence type="ECO:0000256" key="1">
    <source>
        <dbReference type="RuleBase" id="RU363044"/>
    </source>
</evidence>
<organism evidence="3 4">
    <name type="scientific">Hydra vulgaris</name>
    <name type="common">Hydra</name>
    <name type="synonym">Hydra attenuata</name>
    <dbReference type="NCBI Taxonomy" id="6087"/>
    <lineage>
        <taxon>Eukaryota</taxon>
        <taxon>Metazoa</taxon>
        <taxon>Cnidaria</taxon>
        <taxon>Hydrozoa</taxon>
        <taxon>Hydroidolina</taxon>
        <taxon>Anthoathecata</taxon>
        <taxon>Aplanulata</taxon>
        <taxon>Hydridae</taxon>
        <taxon>Hydra</taxon>
    </lineage>
</organism>
<keyword evidence="1" id="KW-0233">DNA recombination</keyword>
<dbReference type="Proteomes" id="UP001652625">
    <property type="component" value="Chromosome 12"/>
</dbReference>
<dbReference type="CDD" id="cd18809">
    <property type="entry name" value="SF1_C_RecD"/>
    <property type="match status" value="1"/>
</dbReference>
<dbReference type="PANTHER" id="PTHR47642">
    <property type="entry name" value="ATP-DEPENDENT DNA HELICASE"/>
    <property type="match status" value="1"/>
</dbReference>
<evidence type="ECO:0000313" key="4">
    <source>
        <dbReference type="RefSeq" id="XP_065668220.1"/>
    </source>
</evidence>
<comment type="similarity">
    <text evidence="1">Belongs to the helicase family.</text>
</comment>
<keyword evidence="1" id="KW-0234">DNA repair</keyword>
<feature type="domain" description="AAA+ ATPase" evidence="2">
    <location>
        <begin position="13"/>
        <end position="159"/>
    </location>
</feature>
<dbReference type="EC" id="5.6.2.3" evidence="1"/>
<keyword evidence="1" id="KW-0378">Hydrolase</keyword>
<dbReference type="RefSeq" id="XP_065668220.1">
    <property type="nucleotide sequence ID" value="XM_065812148.1"/>
</dbReference>
<keyword evidence="1" id="KW-0227">DNA damage</keyword>
<proteinExistence type="inferred from homology"/>
<evidence type="ECO:0000313" key="3">
    <source>
        <dbReference type="Proteomes" id="UP001652625"/>
    </source>
</evidence>
<dbReference type="SUPFAM" id="SSF52540">
    <property type="entry name" value="P-loop containing nucleoside triphosphate hydrolases"/>
    <property type="match status" value="2"/>
</dbReference>
<dbReference type="Gene3D" id="3.40.50.300">
    <property type="entry name" value="P-loop containing nucleotide triphosphate hydrolases"/>
    <property type="match status" value="2"/>
</dbReference>
<dbReference type="InterPro" id="IPR051055">
    <property type="entry name" value="PIF1_helicase"/>
</dbReference>
<dbReference type="InterPro" id="IPR027417">
    <property type="entry name" value="P-loop_NTPase"/>
</dbReference>
<gene>
    <name evidence="4" type="primary">LOC136088438</name>
</gene>
<dbReference type="GeneID" id="136088438"/>
<dbReference type="Gene3D" id="2.30.30.940">
    <property type="match status" value="1"/>
</dbReference>
<name>A0ABM4D1U4_HYDVU</name>
<comment type="cofactor">
    <cofactor evidence="1">
        <name>Mg(2+)</name>
        <dbReference type="ChEBI" id="CHEBI:18420"/>
    </cofactor>
</comment>
<dbReference type="SMART" id="SM00382">
    <property type="entry name" value="AAA"/>
    <property type="match status" value="1"/>
</dbReference>
<keyword evidence="3" id="KW-1185">Reference proteome</keyword>
<dbReference type="InterPro" id="IPR027351">
    <property type="entry name" value="(+)RNA_virus_helicase_core_dom"/>
</dbReference>
<evidence type="ECO:0000259" key="2">
    <source>
        <dbReference type="SMART" id="SM00382"/>
    </source>
</evidence>
<keyword evidence="1" id="KW-0067">ATP-binding</keyword>
<accession>A0ABM4D1U4</accession>
<dbReference type="Pfam" id="PF01443">
    <property type="entry name" value="Viral_helicase1"/>
    <property type="match status" value="1"/>
</dbReference>
<reference evidence="4" key="1">
    <citation type="submission" date="2025-08" db="UniProtKB">
        <authorList>
            <consortium name="RefSeq"/>
        </authorList>
    </citation>
    <scope>IDENTIFICATION</scope>
</reference>
<protein>
    <recommendedName>
        <fullName evidence="1">ATP-dependent DNA helicase</fullName>
        <ecNumber evidence="1">5.6.2.3</ecNumber>
    </recommendedName>
</protein>
<comment type="catalytic activity">
    <reaction evidence="1">
        <text>ATP + H2O = ADP + phosphate + H(+)</text>
        <dbReference type="Rhea" id="RHEA:13065"/>
        <dbReference type="ChEBI" id="CHEBI:15377"/>
        <dbReference type="ChEBI" id="CHEBI:15378"/>
        <dbReference type="ChEBI" id="CHEBI:30616"/>
        <dbReference type="ChEBI" id="CHEBI:43474"/>
        <dbReference type="ChEBI" id="CHEBI:456216"/>
        <dbReference type="EC" id="5.6.2.3"/>
    </reaction>
</comment>
<sequence>MNTQQKRVGELLVKRNVFLTGPAGTGKTYTVKEIEKEFKQNKKQVYITATTGIASRNYENGMTLHSFAGLPTTNTDIKIILNKLSPIVLDRLKSVDLLIIDEVSMLKGETLEIVHLLLQHAKSNQDLFGGVRVLLAGDFFQLPPIYKNEQMKLLFEHPFWKSAQFVTVQLTENYRQQNDNEFQQCLTDIREGDISRKTLNYLESRAQEEDTLKKNYLRVFFTNKETEGYNFRRIQEINHPPVYLTSQIKTFNKYELPPDWPFQIPAYVTLKIGARVMISKNLPDKDLVNGHIVKIREISSDNKIIVVSFQKRIIELSHVTEIIFDNKQQKLAECVGFPLILAYGLTVHRVQGLTLKHVVIYINSLQFTPHLFYVALSRVTEGKNLFLITKKLFLKQFINEIRIIKSVYHFYTNNENLIDMNRDKKLDADLLTIV</sequence>
<keyword evidence="1" id="KW-0547">Nucleotide-binding</keyword>
<dbReference type="InterPro" id="IPR003593">
    <property type="entry name" value="AAA+_ATPase"/>
</dbReference>
<keyword evidence="1" id="KW-0347">Helicase</keyword>
<dbReference type="InterPro" id="IPR010285">
    <property type="entry name" value="DNA_helicase_pif1-like_DEAD"/>
</dbReference>
<dbReference type="Pfam" id="PF05970">
    <property type="entry name" value="PIF1"/>
    <property type="match status" value="1"/>
</dbReference>